<keyword evidence="2" id="KW-1133">Transmembrane helix</keyword>
<sequence>YNDDDDICFSKVISLFQHLKIAAEVPGEEKYVMPALLPLKDPDTIKLNTSPLLFHFNSAVPMGFFCAVIVHLLSVFWKIFIEEGSFSNFCTLQRQILKGRYLKIALVERLNCIEIYCDEAQHRLKAKTELVNAIDSVMEVLKLSEKPSLVFYCPCKKEGEHVATVDVKERDNSSIDCVLHSSLELSDEKYDDYFSWFFTQRDYPNVSVVDETDGPDSMQCAKVDIVPSLVAVPPTKRVRADEEEVEKLKVQISDKEEQIAKLIKKEVQKDATTHDIRKHKNFILRSLQNIVKEWKTLGDLLGIEKRVLDQIECDHGSANLCRINMISHWLEGGAASLESLIEALEILGRNDIIATLKNKENWQ</sequence>
<name>A0A1X7SVY6_AMPQE</name>
<feature type="coiled-coil region" evidence="1">
    <location>
        <begin position="238"/>
        <end position="265"/>
    </location>
</feature>
<dbReference type="Gene3D" id="1.10.533.10">
    <property type="entry name" value="Death Domain, Fas"/>
    <property type="match status" value="1"/>
</dbReference>
<keyword evidence="2" id="KW-0472">Membrane</keyword>
<dbReference type="EnsemblMetazoa" id="Aqu2.1.06235_001">
    <property type="protein sequence ID" value="Aqu2.1.06235_001"/>
    <property type="gene ID" value="Aqu2.1.06235"/>
</dbReference>
<protein>
    <recommendedName>
        <fullName evidence="3">Death domain-containing protein</fullName>
    </recommendedName>
</protein>
<evidence type="ECO:0000256" key="2">
    <source>
        <dbReference type="SAM" id="Phobius"/>
    </source>
</evidence>
<keyword evidence="2" id="KW-0812">Transmembrane</keyword>
<dbReference type="Pfam" id="PF00531">
    <property type="entry name" value="Death"/>
    <property type="match status" value="1"/>
</dbReference>
<feature type="domain" description="Death" evidence="3">
    <location>
        <begin position="293"/>
        <end position="360"/>
    </location>
</feature>
<evidence type="ECO:0000259" key="3">
    <source>
        <dbReference type="PROSITE" id="PS50017"/>
    </source>
</evidence>
<dbReference type="GO" id="GO:0007165">
    <property type="term" value="P:signal transduction"/>
    <property type="evidence" value="ECO:0007669"/>
    <property type="project" value="InterPro"/>
</dbReference>
<dbReference type="PROSITE" id="PS50017">
    <property type="entry name" value="DEATH_DOMAIN"/>
    <property type="match status" value="1"/>
</dbReference>
<dbReference type="SUPFAM" id="SSF47986">
    <property type="entry name" value="DEATH domain"/>
    <property type="match status" value="1"/>
</dbReference>
<accession>A0A1X7SVY6</accession>
<dbReference type="AlphaFoldDB" id="A0A1X7SVY6"/>
<feature type="transmembrane region" description="Helical" evidence="2">
    <location>
        <begin position="52"/>
        <end position="77"/>
    </location>
</feature>
<organism evidence="4">
    <name type="scientific">Amphimedon queenslandica</name>
    <name type="common">Sponge</name>
    <dbReference type="NCBI Taxonomy" id="400682"/>
    <lineage>
        <taxon>Eukaryota</taxon>
        <taxon>Metazoa</taxon>
        <taxon>Porifera</taxon>
        <taxon>Demospongiae</taxon>
        <taxon>Heteroscleromorpha</taxon>
        <taxon>Haplosclerida</taxon>
        <taxon>Niphatidae</taxon>
        <taxon>Amphimedon</taxon>
    </lineage>
</organism>
<dbReference type="InterPro" id="IPR000488">
    <property type="entry name" value="Death_dom"/>
</dbReference>
<reference evidence="4" key="1">
    <citation type="submission" date="2017-05" db="UniProtKB">
        <authorList>
            <consortium name="EnsemblMetazoa"/>
        </authorList>
    </citation>
    <scope>IDENTIFICATION</scope>
</reference>
<dbReference type="InterPro" id="IPR011029">
    <property type="entry name" value="DEATH-like_dom_sf"/>
</dbReference>
<dbReference type="CDD" id="cd01670">
    <property type="entry name" value="Death"/>
    <property type="match status" value="1"/>
</dbReference>
<dbReference type="InParanoid" id="A0A1X7SVY6"/>
<keyword evidence="1" id="KW-0175">Coiled coil</keyword>
<proteinExistence type="predicted"/>
<evidence type="ECO:0000256" key="1">
    <source>
        <dbReference type="SAM" id="Coils"/>
    </source>
</evidence>
<evidence type="ECO:0000313" key="4">
    <source>
        <dbReference type="EnsemblMetazoa" id="Aqu2.1.06235_001"/>
    </source>
</evidence>